<evidence type="ECO:0000259" key="3">
    <source>
        <dbReference type="Pfam" id="PF00857"/>
    </source>
</evidence>
<dbReference type="Gene3D" id="3.40.50.850">
    <property type="entry name" value="Isochorismatase-like"/>
    <property type="match status" value="1"/>
</dbReference>
<dbReference type="EMBL" id="BRXW01000123">
    <property type="protein sequence ID" value="GMI08453.1"/>
    <property type="molecule type" value="Genomic_DNA"/>
</dbReference>
<sequence length="234" mass="25428">MLHQRVVLLLLLTSDAAAMTSLATRSIGKLTPSSSCFLICDVQDRFRSIIHHGDSVVSTSNFLLRVASQLNIPALGTEQYPKAFGKTCDDVFNLTGESGASESKLSFPIYEKKLFSMLTPEVSSHIQTLSPPPTSFILFGIEAHVCVQQTCLDLLSLGHEVHIVVDGTSSQSPLDREIALQRMSQSGAFMTTAQSVAFMLMGSAEHGEFKNVSKMIVEHGKVNNGFHEAARSNL</sequence>
<dbReference type="Pfam" id="PF00857">
    <property type="entry name" value="Isochorismatase"/>
    <property type="match status" value="1"/>
</dbReference>
<dbReference type="Proteomes" id="UP001165122">
    <property type="component" value="Unassembled WGS sequence"/>
</dbReference>
<dbReference type="OrthoDB" id="269496at2759"/>
<reference evidence="5" key="1">
    <citation type="journal article" date="2023" name="Commun. Biol.">
        <title>Genome analysis of Parmales, the sister group of diatoms, reveals the evolutionary specialization of diatoms from phago-mixotrophs to photoautotrophs.</title>
        <authorList>
            <person name="Ban H."/>
            <person name="Sato S."/>
            <person name="Yoshikawa S."/>
            <person name="Yamada K."/>
            <person name="Nakamura Y."/>
            <person name="Ichinomiya M."/>
            <person name="Sato N."/>
            <person name="Blanc-Mathieu R."/>
            <person name="Endo H."/>
            <person name="Kuwata A."/>
            <person name="Ogata H."/>
        </authorList>
    </citation>
    <scope>NUCLEOTIDE SEQUENCE [LARGE SCALE GENOMIC DNA]</scope>
    <source>
        <strain evidence="5">NIES 3700</strain>
    </source>
</reference>
<comment type="similarity">
    <text evidence="1">Belongs to the isochorismatase family.</text>
</comment>
<evidence type="ECO:0000313" key="5">
    <source>
        <dbReference type="Proteomes" id="UP001165122"/>
    </source>
</evidence>
<dbReference type="InterPro" id="IPR036380">
    <property type="entry name" value="Isochorismatase-like_sf"/>
</dbReference>
<dbReference type="SUPFAM" id="SSF52499">
    <property type="entry name" value="Isochorismatase-like hydrolases"/>
    <property type="match status" value="1"/>
</dbReference>
<organism evidence="4 5">
    <name type="scientific">Triparma laevis f. longispina</name>
    <dbReference type="NCBI Taxonomy" id="1714387"/>
    <lineage>
        <taxon>Eukaryota</taxon>
        <taxon>Sar</taxon>
        <taxon>Stramenopiles</taxon>
        <taxon>Ochrophyta</taxon>
        <taxon>Bolidophyceae</taxon>
        <taxon>Parmales</taxon>
        <taxon>Triparmaceae</taxon>
        <taxon>Triparma</taxon>
    </lineage>
</organism>
<accession>A0A9W7FAU5</accession>
<gene>
    <name evidence="4" type="ORF">TrLO_g4655</name>
</gene>
<dbReference type="PANTHER" id="PTHR14119:SF3">
    <property type="entry name" value="ISOCHORISMATASE DOMAIN-CONTAINING PROTEIN 2"/>
    <property type="match status" value="1"/>
</dbReference>
<dbReference type="InterPro" id="IPR050993">
    <property type="entry name" value="Isochorismatase_domain"/>
</dbReference>
<feature type="signal peptide" evidence="2">
    <location>
        <begin position="1"/>
        <end position="18"/>
    </location>
</feature>
<evidence type="ECO:0000256" key="1">
    <source>
        <dbReference type="ARBA" id="ARBA00006336"/>
    </source>
</evidence>
<keyword evidence="5" id="KW-1185">Reference proteome</keyword>
<evidence type="ECO:0000256" key="2">
    <source>
        <dbReference type="SAM" id="SignalP"/>
    </source>
</evidence>
<dbReference type="InterPro" id="IPR000868">
    <property type="entry name" value="Isochorismatase-like_dom"/>
</dbReference>
<proteinExistence type="inferred from homology"/>
<feature type="domain" description="Isochorismatase-like" evidence="3">
    <location>
        <begin position="35"/>
        <end position="194"/>
    </location>
</feature>
<evidence type="ECO:0000313" key="4">
    <source>
        <dbReference type="EMBL" id="GMI08453.1"/>
    </source>
</evidence>
<name>A0A9W7FAU5_9STRA</name>
<comment type="caution">
    <text evidence="4">The sequence shown here is derived from an EMBL/GenBank/DDBJ whole genome shotgun (WGS) entry which is preliminary data.</text>
</comment>
<feature type="chain" id="PRO_5040960452" description="Isochorismatase-like domain-containing protein" evidence="2">
    <location>
        <begin position="19"/>
        <end position="234"/>
    </location>
</feature>
<protein>
    <recommendedName>
        <fullName evidence="3">Isochorismatase-like domain-containing protein</fullName>
    </recommendedName>
</protein>
<dbReference type="AlphaFoldDB" id="A0A9W7FAU5"/>
<dbReference type="PANTHER" id="PTHR14119">
    <property type="entry name" value="HYDROLASE"/>
    <property type="match status" value="1"/>
</dbReference>
<keyword evidence="2" id="KW-0732">Signal</keyword>